<evidence type="ECO:0000256" key="5">
    <source>
        <dbReference type="SAM" id="MobiDB-lite"/>
    </source>
</evidence>
<comment type="caution">
    <text evidence="7">The sequence shown here is derived from an EMBL/GenBank/DDBJ whole genome shotgun (WGS) entry which is preliminary data.</text>
</comment>
<feature type="compositionally biased region" description="Polar residues" evidence="5">
    <location>
        <begin position="296"/>
        <end position="305"/>
    </location>
</feature>
<dbReference type="FunFam" id="3.40.50.300:FF:000425">
    <property type="entry name" value="Probable ABC transporter, ATP-binding subunit"/>
    <property type="match status" value="1"/>
</dbReference>
<keyword evidence="1" id="KW-0813">Transport</keyword>
<accession>A0A845LDQ0</accession>
<evidence type="ECO:0000313" key="8">
    <source>
        <dbReference type="Proteomes" id="UP000471031"/>
    </source>
</evidence>
<dbReference type="InterPro" id="IPR003593">
    <property type="entry name" value="AAA+_ATPase"/>
</dbReference>
<keyword evidence="2" id="KW-0547">Nucleotide-binding</keyword>
<keyword evidence="3 7" id="KW-0067">ATP-binding</keyword>
<dbReference type="Proteomes" id="UP000471031">
    <property type="component" value="Unassembled WGS sequence"/>
</dbReference>
<dbReference type="EMBL" id="WXEX01000009">
    <property type="protein sequence ID" value="MZP43681.1"/>
    <property type="molecule type" value="Genomic_DNA"/>
</dbReference>
<name>A0A845LDQ0_HELGE</name>
<keyword evidence="8" id="KW-1185">Reference proteome</keyword>
<dbReference type="EC" id="7.6.2.9" evidence="4"/>
<dbReference type="InterPro" id="IPR013611">
    <property type="entry name" value="Transp-assoc_OB_typ2"/>
</dbReference>
<evidence type="ECO:0000256" key="1">
    <source>
        <dbReference type="ARBA" id="ARBA00022448"/>
    </source>
</evidence>
<dbReference type="GO" id="GO:0043190">
    <property type="term" value="C:ATP-binding cassette (ABC) transporter complex"/>
    <property type="evidence" value="ECO:0007669"/>
    <property type="project" value="InterPro"/>
</dbReference>
<evidence type="ECO:0000256" key="3">
    <source>
        <dbReference type="ARBA" id="ARBA00022840"/>
    </source>
</evidence>
<dbReference type="InterPro" id="IPR027417">
    <property type="entry name" value="P-loop_NTPase"/>
</dbReference>
<dbReference type="OrthoDB" id="9802264at2"/>
<dbReference type="Gene3D" id="2.40.50.100">
    <property type="match status" value="1"/>
</dbReference>
<feature type="region of interest" description="Disordered" evidence="5">
    <location>
        <begin position="281"/>
        <end position="307"/>
    </location>
</feature>
<dbReference type="InterPro" id="IPR017871">
    <property type="entry name" value="ABC_transporter-like_CS"/>
</dbReference>
<evidence type="ECO:0000313" key="7">
    <source>
        <dbReference type="EMBL" id="MZP43681.1"/>
    </source>
</evidence>
<dbReference type="GO" id="GO:0016887">
    <property type="term" value="F:ATP hydrolysis activity"/>
    <property type="evidence" value="ECO:0007669"/>
    <property type="project" value="InterPro"/>
</dbReference>
<dbReference type="PANTHER" id="PTHR42781:SF4">
    <property type="entry name" value="SPERMIDINE_PUTRESCINE IMPORT ATP-BINDING PROTEIN POTA"/>
    <property type="match status" value="1"/>
</dbReference>
<dbReference type="GO" id="GO:0015418">
    <property type="term" value="F:ABC-type quaternary ammonium compound transporting activity"/>
    <property type="evidence" value="ECO:0007669"/>
    <property type="project" value="UniProtKB-EC"/>
</dbReference>
<dbReference type="SMART" id="SM00382">
    <property type="entry name" value="AAA"/>
    <property type="match status" value="1"/>
</dbReference>
<dbReference type="PANTHER" id="PTHR42781">
    <property type="entry name" value="SPERMIDINE/PUTRESCINE IMPORT ATP-BINDING PROTEIN POTA"/>
    <property type="match status" value="1"/>
</dbReference>
<dbReference type="GO" id="GO:0005524">
    <property type="term" value="F:ATP binding"/>
    <property type="evidence" value="ECO:0007669"/>
    <property type="project" value="UniProtKB-KW"/>
</dbReference>
<evidence type="ECO:0000256" key="2">
    <source>
        <dbReference type="ARBA" id="ARBA00022741"/>
    </source>
</evidence>
<dbReference type="SUPFAM" id="SSF50331">
    <property type="entry name" value="MOP-like"/>
    <property type="match status" value="1"/>
</dbReference>
<dbReference type="Pfam" id="PF08402">
    <property type="entry name" value="TOBE_2"/>
    <property type="match status" value="1"/>
</dbReference>
<dbReference type="InterPro" id="IPR050093">
    <property type="entry name" value="ABC_SmlMolc_Importer"/>
</dbReference>
<dbReference type="SUPFAM" id="SSF52540">
    <property type="entry name" value="P-loop containing nucleoside triphosphate hydrolases"/>
    <property type="match status" value="1"/>
</dbReference>
<dbReference type="Pfam" id="PF00005">
    <property type="entry name" value="ABC_tran"/>
    <property type="match status" value="1"/>
</dbReference>
<evidence type="ECO:0000259" key="6">
    <source>
        <dbReference type="PROSITE" id="PS50893"/>
    </source>
</evidence>
<gene>
    <name evidence="7" type="ORF">GTO89_11575</name>
</gene>
<dbReference type="InterPro" id="IPR003439">
    <property type="entry name" value="ABC_transporter-like_ATP-bd"/>
</dbReference>
<organism evidence="7 8">
    <name type="scientific">Heliomicrobium gestii</name>
    <name type="common">Heliobacterium gestii</name>
    <dbReference type="NCBI Taxonomy" id="2699"/>
    <lineage>
        <taxon>Bacteria</taxon>
        <taxon>Bacillati</taxon>
        <taxon>Bacillota</taxon>
        <taxon>Clostridia</taxon>
        <taxon>Eubacteriales</taxon>
        <taxon>Heliobacteriaceae</taxon>
        <taxon>Heliomicrobium</taxon>
    </lineage>
</organism>
<protein>
    <recommendedName>
        <fullName evidence="4">ABC-type quaternary amine transporter</fullName>
        <ecNumber evidence="4">7.6.2.9</ecNumber>
    </recommendedName>
</protein>
<feature type="domain" description="ABC transporter" evidence="6">
    <location>
        <begin position="4"/>
        <end position="234"/>
    </location>
</feature>
<dbReference type="AlphaFoldDB" id="A0A845LDQ0"/>
<reference evidence="7 8" key="1">
    <citation type="submission" date="2020-01" db="EMBL/GenBank/DDBJ databases">
        <title>Whole genome sequence of Heliobacterium gestii DSM 11169.</title>
        <authorList>
            <person name="Kyndt J.A."/>
            <person name="Meyer T.E."/>
        </authorList>
    </citation>
    <scope>NUCLEOTIDE SEQUENCE [LARGE SCALE GENOMIC DNA]</scope>
    <source>
        <strain evidence="7 8">DSM 11169</strain>
    </source>
</reference>
<dbReference type="PROSITE" id="PS50893">
    <property type="entry name" value="ABC_TRANSPORTER_2"/>
    <property type="match status" value="1"/>
</dbReference>
<evidence type="ECO:0000256" key="4">
    <source>
        <dbReference type="ARBA" id="ARBA00066388"/>
    </source>
</evidence>
<dbReference type="Gene3D" id="3.40.50.300">
    <property type="entry name" value="P-loop containing nucleotide triphosphate hydrolases"/>
    <property type="match status" value="1"/>
</dbReference>
<proteinExistence type="predicted"/>
<dbReference type="InterPro" id="IPR008995">
    <property type="entry name" value="Mo/tungstate-bd_C_term_dom"/>
</dbReference>
<dbReference type="PROSITE" id="PS00211">
    <property type="entry name" value="ABC_TRANSPORTER_1"/>
    <property type="match status" value="1"/>
</dbReference>
<sequence>MSYIELKGINKRFADQVALRNISLTVEKGEFLTLLGPSGCGKSTLLRVLSGFLPKESGQIWVDGKEISRLPANRRDMGFVFQSYALFPNMSVFENVAFGLKMRNIGKEERRARVEQMLHTVGLGALGHRMPHELSGGQQQRVALARALAPEPSVLLLDEPFSALDAKIRLSMRQFIRELQNELAITTVFVTHDQEEALSISDRIALMREGRIEQVGLPVDLYSRPATTFAAEFIGTTNLFPIARVQENRVYVPFPLVLDRPVPPEICCLAVRPEQIRMALPEPEATESDGADRSSENTGAPSSSRCDALTGTIRSRILLGSLMRYRVQVQDHMITVDQLYDPHQAERYGEGTRVHLQIDPASCVFLAEAKNEVSHC</sequence>